<keyword evidence="2" id="KW-1185">Reference proteome</keyword>
<gene>
    <name evidence="1" type="ORF">GCM10017667_54390</name>
</gene>
<dbReference type="Proteomes" id="UP000632849">
    <property type="component" value="Unassembled WGS sequence"/>
</dbReference>
<reference evidence="1" key="1">
    <citation type="journal article" date="2014" name="Int. J. Syst. Evol. Microbiol.">
        <title>Complete genome sequence of Corynebacterium casei LMG S-19264T (=DSM 44701T), isolated from a smear-ripened cheese.</title>
        <authorList>
            <consortium name="US DOE Joint Genome Institute (JGI-PGF)"/>
            <person name="Walter F."/>
            <person name="Albersmeier A."/>
            <person name="Kalinowski J."/>
            <person name="Ruckert C."/>
        </authorList>
    </citation>
    <scope>NUCLEOTIDE SEQUENCE</scope>
    <source>
        <strain evidence="1">JCM 4122</strain>
    </source>
</reference>
<name>A0A919BV65_STRFL</name>
<accession>A0A919BV65</accession>
<dbReference type="RefSeq" id="WP_190043318.1">
    <property type="nucleotide sequence ID" value="NZ_BNBE01000002.1"/>
</dbReference>
<reference evidence="1" key="2">
    <citation type="submission" date="2020-09" db="EMBL/GenBank/DDBJ databases">
        <authorList>
            <person name="Sun Q."/>
            <person name="Ohkuma M."/>
        </authorList>
    </citation>
    <scope>NUCLEOTIDE SEQUENCE</scope>
    <source>
        <strain evidence="1">JCM 4122</strain>
    </source>
</reference>
<comment type="caution">
    <text evidence="1">The sequence shown here is derived from an EMBL/GenBank/DDBJ whole genome shotgun (WGS) entry which is preliminary data.</text>
</comment>
<sequence>MTVITEAEAFPLTVRVGPELMLMQPVGRNAVEGLDEAYTEACLDFASGVQSTGTTIDARWKVAPDHSHVLLLLHGRAPKPFELAVRFTLKTDRERRFFVDVAGHADTGRVSLWIYPGKEDAARAAVALQKQDLSLFAGLGIGVESDLHCRTLHRLGREPRPAA</sequence>
<dbReference type="AlphaFoldDB" id="A0A919BV65"/>
<organism evidence="1 2">
    <name type="scientific">Streptomyces filamentosus</name>
    <name type="common">Streptomyces roseosporus</name>
    <dbReference type="NCBI Taxonomy" id="67294"/>
    <lineage>
        <taxon>Bacteria</taxon>
        <taxon>Bacillati</taxon>
        <taxon>Actinomycetota</taxon>
        <taxon>Actinomycetes</taxon>
        <taxon>Kitasatosporales</taxon>
        <taxon>Streptomycetaceae</taxon>
        <taxon>Streptomyces</taxon>
    </lineage>
</organism>
<evidence type="ECO:0000313" key="2">
    <source>
        <dbReference type="Proteomes" id="UP000632849"/>
    </source>
</evidence>
<dbReference type="EMBL" id="BNBE01000002">
    <property type="protein sequence ID" value="GHG13568.1"/>
    <property type="molecule type" value="Genomic_DNA"/>
</dbReference>
<proteinExistence type="predicted"/>
<evidence type="ECO:0000313" key="1">
    <source>
        <dbReference type="EMBL" id="GHG13568.1"/>
    </source>
</evidence>
<protein>
    <submittedName>
        <fullName evidence="1">Uncharacterized protein</fullName>
    </submittedName>
</protein>